<gene>
    <name evidence="2" type="ORF">ACFPZ3_69190</name>
</gene>
<evidence type="ECO:0000313" key="2">
    <source>
        <dbReference type="EMBL" id="MFC5835780.1"/>
    </source>
</evidence>
<feature type="compositionally biased region" description="Basic residues" evidence="1">
    <location>
        <begin position="1"/>
        <end position="12"/>
    </location>
</feature>
<dbReference type="RefSeq" id="WP_379525192.1">
    <property type="nucleotide sequence ID" value="NZ_JBHSPA010000136.1"/>
</dbReference>
<evidence type="ECO:0000256" key="1">
    <source>
        <dbReference type="SAM" id="MobiDB-lite"/>
    </source>
</evidence>
<reference evidence="3" key="1">
    <citation type="journal article" date="2019" name="Int. J. Syst. Evol. Microbiol.">
        <title>The Global Catalogue of Microorganisms (GCM) 10K type strain sequencing project: providing services to taxonomists for standard genome sequencing and annotation.</title>
        <authorList>
            <consortium name="The Broad Institute Genomics Platform"/>
            <consortium name="The Broad Institute Genome Sequencing Center for Infectious Disease"/>
            <person name="Wu L."/>
            <person name="Ma J."/>
        </authorList>
    </citation>
    <scope>NUCLEOTIDE SEQUENCE [LARGE SCALE GENOMIC DNA]</scope>
    <source>
        <strain evidence="3">CCUG 53903</strain>
    </source>
</reference>
<dbReference type="InterPro" id="IPR021426">
    <property type="entry name" value="DUF3073"/>
</dbReference>
<keyword evidence="3" id="KW-1185">Reference proteome</keyword>
<accession>A0ABW1DFH5</accession>
<evidence type="ECO:0000313" key="3">
    <source>
        <dbReference type="Proteomes" id="UP001596058"/>
    </source>
</evidence>
<organism evidence="2 3">
    <name type="scientific">Nonomuraea insulae</name>
    <dbReference type="NCBI Taxonomy" id="1616787"/>
    <lineage>
        <taxon>Bacteria</taxon>
        <taxon>Bacillati</taxon>
        <taxon>Actinomycetota</taxon>
        <taxon>Actinomycetes</taxon>
        <taxon>Streptosporangiales</taxon>
        <taxon>Streptosporangiaceae</taxon>
        <taxon>Nonomuraea</taxon>
    </lineage>
</organism>
<sequence length="76" mass="8444">MGRGRAKAKQVKVARQLKYNSGGTDLDRLRDELGVGDPSRNDDADDLNDELADRYADYADDYGAGEDDDDRPPGRR</sequence>
<dbReference type="EMBL" id="JBHSPA010000136">
    <property type="protein sequence ID" value="MFC5835780.1"/>
    <property type="molecule type" value="Genomic_DNA"/>
</dbReference>
<dbReference type="Pfam" id="PF11273">
    <property type="entry name" value="DUF3073"/>
    <property type="match status" value="1"/>
</dbReference>
<proteinExistence type="predicted"/>
<dbReference type="Proteomes" id="UP001596058">
    <property type="component" value="Unassembled WGS sequence"/>
</dbReference>
<feature type="compositionally biased region" description="Acidic residues" evidence="1">
    <location>
        <begin position="58"/>
        <end position="70"/>
    </location>
</feature>
<feature type="region of interest" description="Disordered" evidence="1">
    <location>
        <begin position="1"/>
        <end position="76"/>
    </location>
</feature>
<name>A0ABW1DFH5_9ACTN</name>
<protein>
    <submittedName>
        <fullName evidence="2">DUF3073 domain-containing protein</fullName>
    </submittedName>
</protein>
<comment type="caution">
    <text evidence="2">The sequence shown here is derived from an EMBL/GenBank/DDBJ whole genome shotgun (WGS) entry which is preliminary data.</text>
</comment>